<dbReference type="EMBL" id="CAKC01000073">
    <property type="protein sequence ID" value="CCI87507.1"/>
    <property type="molecule type" value="Genomic_DNA"/>
</dbReference>
<dbReference type="Proteomes" id="UP000009326">
    <property type="component" value="Unassembled WGS sequence"/>
</dbReference>
<organism evidence="1 3">
    <name type="scientific">Lactobacillus gigeriorum DSM 23908 = CRBIP 24.85</name>
    <dbReference type="NCBI Taxonomy" id="1423751"/>
    <lineage>
        <taxon>Bacteria</taxon>
        <taxon>Bacillati</taxon>
        <taxon>Bacillota</taxon>
        <taxon>Bacilli</taxon>
        <taxon>Lactobacillales</taxon>
        <taxon>Lactobacillaceae</taxon>
        <taxon>Lactobacillus</taxon>
    </lineage>
</organism>
<protein>
    <submittedName>
        <fullName evidence="1">Uncharacterized protein</fullName>
    </submittedName>
</protein>
<dbReference type="EMBL" id="AYZO01000032">
    <property type="protein sequence ID" value="KRN10297.1"/>
    <property type="molecule type" value="Genomic_DNA"/>
</dbReference>
<accession>I7J3C7</accession>
<reference evidence="2 4" key="2">
    <citation type="journal article" date="2015" name="Genome Announc.">
        <title>Expanding the biotechnology potential of lactobacilli through comparative genomics of 213 strains and associated genera.</title>
        <authorList>
            <person name="Sun Z."/>
            <person name="Harris H.M."/>
            <person name="McCann A."/>
            <person name="Guo C."/>
            <person name="Argimon S."/>
            <person name="Zhang W."/>
            <person name="Yang X."/>
            <person name="Jeffery I.B."/>
            <person name="Cooney J.C."/>
            <person name="Kagawa T.F."/>
            <person name="Liu W."/>
            <person name="Song Y."/>
            <person name="Salvetti E."/>
            <person name="Wrobel A."/>
            <person name="Rasinkangas P."/>
            <person name="Parkhill J."/>
            <person name="Rea M.C."/>
            <person name="O'Sullivan O."/>
            <person name="Ritari J."/>
            <person name="Douillard F.P."/>
            <person name="Paul Ross R."/>
            <person name="Yang R."/>
            <person name="Briner A.E."/>
            <person name="Felis G.E."/>
            <person name="de Vos W.M."/>
            <person name="Barrangou R."/>
            <person name="Klaenhammer T.R."/>
            <person name="Caufield P.W."/>
            <person name="Cui Y."/>
            <person name="Zhang H."/>
            <person name="O'Toole P.W."/>
        </authorList>
    </citation>
    <scope>NUCLEOTIDE SEQUENCE [LARGE SCALE GENOMIC DNA]</scope>
    <source>
        <strain evidence="2 4">DSM 23908</strain>
    </source>
</reference>
<reference evidence="1 3" key="1">
    <citation type="submission" date="2012-06" db="EMBL/GenBank/DDBJ databases">
        <title>Draft genome sequence of Lactobacillus gigeriorum CRBIP 24.85T, isolated from chicken crop.</title>
        <authorList>
            <person name="Cousin S."/>
            <person name="Ma L."/>
            <person name="Creno S."/>
            <person name="Clermont D."/>
            <person name="Loux V."/>
            <person name="Bizet C."/>
            <person name="Bouchier C."/>
        </authorList>
    </citation>
    <scope>NUCLEOTIDE SEQUENCE [LARGE SCALE GENOMIC DNA]</scope>
    <source>
        <strain evidence="3">CRBIP 24.85T</strain>
        <strain evidence="1">Type strain: CRBIP 24.85</strain>
    </source>
</reference>
<dbReference type="AlphaFoldDB" id="I7J3C7"/>
<dbReference type="Proteomes" id="UP000051521">
    <property type="component" value="Unassembled WGS sequence"/>
</dbReference>
<sequence length="83" mass="9637">MVMSDLGAASWTMRFHSTPNIQKYGKSPTGLTAALDLMHHYYYPDYLPKNEELSLSQGEKVYFDKIDKRVHLFEHKVLPHAKL</sequence>
<comment type="caution">
    <text evidence="1">The sequence shown here is derived from an EMBL/GenBank/DDBJ whole genome shotgun (WGS) entry which is preliminary data.</text>
</comment>
<proteinExistence type="predicted"/>
<dbReference type="PATRIC" id="fig|1423751.3.peg.1213"/>
<evidence type="ECO:0000313" key="4">
    <source>
        <dbReference type="Proteomes" id="UP000051521"/>
    </source>
</evidence>
<evidence type="ECO:0000313" key="3">
    <source>
        <dbReference type="Proteomes" id="UP000009326"/>
    </source>
</evidence>
<name>I7J3C7_9LACO</name>
<gene>
    <name evidence="1" type="ORF">BN52_05165</name>
    <name evidence="2" type="ORF">FC38_GL001175</name>
</gene>
<keyword evidence="4" id="KW-1185">Reference proteome</keyword>
<evidence type="ECO:0000313" key="1">
    <source>
        <dbReference type="EMBL" id="CCI87507.1"/>
    </source>
</evidence>
<evidence type="ECO:0000313" key="2">
    <source>
        <dbReference type="EMBL" id="KRN10297.1"/>
    </source>
</evidence>